<evidence type="ECO:0000313" key="1">
    <source>
        <dbReference type="EMBL" id="ULN52941.1"/>
    </source>
</evidence>
<dbReference type="InterPro" id="IPR024296">
    <property type="entry name" value="DUF2710"/>
</dbReference>
<evidence type="ECO:0000313" key="2">
    <source>
        <dbReference type="Proteomes" id="UP001055200"/>
    </source>
</evidence>
<gene>
    <name evidence="1" type="ORF">MIU77_00660</name>
</gene>
<sequence length="105" mass="11683">MARPVRRTQRDDTDLVESVLRDLRDAARRWEALVAEAQTVTYSVDLGDIQAVANADGRLIDLTLGPAVTTTYTHIELAERLNLAFSALRREAQADNQARYGGSLR</sequence>
<keyword evidence="2" id="KW-1185">Reference proteome</keyword>
<accession>A0ABY3U2N4</accession>
<organism evidence="1 2">
    <name type="scientific">Mycolicibacillus parakoreensis</name>
    <dbReference type="NCBI Taxonomy" id="1069221"/>
    <lineage>
        <taxon>Bacteria</taxon>
        <taxon>Bacillati</taxon>
        <taxon>Actinomycetota</taxon>
        <taxon>Actinomycetes</taxon>
        <taxon>Mycobacteriales</taxon>
        <taxon>Mycobacteriaceae</taxon>
        <taxon>Mycolicibacillus</taxon>
    </lineage>
</organism>
<protein>
    <submittedName>
        <fullName evidence="1">DUF2710 domain-containing protein</fullName>
    </submittedName>
</protein>
<name>A0ABY3U2N4_9MYCO</name>
<dbReference type="Pfam" id="PF10921">
    <property type="entry name" value="DUF2710"/>
    <property type="match status" value="1"/>
</dbReference>
<dbReference type="EMBL" id="CP092365">
    <property type="protein sequence ID" value="ULN52941.1"/>
    <property type="molecule type" value="Genomic_DNA"/>
</dbReference>
<dbReference type="RefSeq" id="WP_240171200.1">
    <property type="nucleotide sequence ID" value="NZ_CP092365.1"/>
</dbReference>
<reference evidence="1" key="1">
    <citation type="submission" date="2022-08" db="EMBL/GenBank/DDBJ databases">
        <title>Complete genome sequence of 14 non-tuberculosis mycobacteria type-strains.</title>
        <authorList>
            <person name="Igarashi Y."/>
            <person name="Osugi A."/>
            <person name="Mitarai S."/>
        </authorList>
    </citation>
    <scope>NUCLEOTIDE SEQUENCE</scope>
    <source>
        <strain evidence="1">DSM 45575</strain>
    </source>
</reference>
<proteinExistence type="predicted"/>
<dbReference type="Proteomes" id="UP001055200">
    <property type="component" value="Chromosome"/>
</dbReference>